<dbReference type="GO" id="GO:0016405">
    <property type="term" value="F:CoA-ligase activity"/>
    <property type="evidence" value="ECO:0007669"/>
    <property type="project" value="TreeGrafter"/>
</dbReference>
<keyword evidence="7" id="KW-1185">Reference proteome</keyword>
<proteinExistence type="inferred from homology"/>
<dbReference type="InterPro" id="IPR025110">
    <property type="entry name" value="AMP-bd_C"/>
</dbReference>
<dbReference type="Pfam" id="PF00501">
    <property type="entry name" value="AMP-binding"/>
    <property type="match status" value="1"/>
</dbReference>
<dbReference type="AlphaFoldDB" id="A0AA41V4X8"/>
<dbReference type="CDD" id="cd05904">
    <property type="entry name" value="4CL"/>
    <property type="match status" value="1"/>
</dbReference>
<keyword evidence="2" id="KW-0436">Ligase</keyword>
<reference evidence="6" key="1">
    <citation type="submission" date="2022-03" db="EMBL/GenBank/DDBJ databases">
        <title>A functionally conserved STORR gene fusion in Papaver species that diverged 16.8 million years ago.</title>
        <authorList>
            <person name="Catania T."/>
        </authorList>
    </citation>
    <scope>NUCLEOTIDE SEQUENCE</scope>
    <source>
        <strain evidence="6">S-191538</strain>
    </source>
</reference>
<evidence type="ECO:0000313" key="6">
    <source>
        <dbReference type="EMBL" id="MCL7034775.1"/>
    </source>
</evidence>
<evidence type="ECO:0000256" key="1">
    <source>
        <dbReference type="ARBA" id="ARBA00006432"/>
    </source>
</evidence>
<comment type="caution">
    <text evidence="6">The sequence shown here is derived from an EMBL/GenBank/DDBJ whole genome shotgun (WGS) entry which is preliminary data.</text>
</comment>
<evidence type="ECO:0000259" key="5">
    <source>
        <dbReference type="Pfam" id="PF13193"/>
    </source>
</evidence>
<dbReference type="FunFam" id="3.30.300.30:FF:000007">
    <property type="entry name" value="4-coumarate--CoA ligase 2"/>
    <property type="match status" value="1"/>
</dbReference>
<dbReference type="EMBL" id="JAJJMA010149664">
    <property type="protein sequence ID" value="MCL7034775.1"/>
    <property type="molecule type" value="Genomic_DNA"/>
</dbReference>
<sequence length="592" mass="64319">MTNEITLFSSCFWSSFPSPVMAMIDPKSGFCSETSIYHSLLPPAPLPPSTSSLSISDYVLSLLHRQYTSSTSDFYPERTAAVIDSETGDRVSYSDFLGNIKSLRYSLKSIVGLSKGDTAFILVPATRQIPILYLSLLSIGVVVSPSNPTNTTAEISHQLKLCKPAIAFGTSETAHKLPSVLQYSTILLDSPNFQNLMNGSSLRENHVDSVEEKVSQSDTAAILYSSGTTGRLKGVILTHHNLIASVAEVYALKQMIEVNARAVMYSTVPYFHVYGFIAILTAVVTGDTLVVPRKRFDFCMMMKAVEDFKVTVLAVAPPVILAMTKGESSSIGIPEEYDLSSLEGIICGGAPLPTEVIVRFGRRFPNIAIRQGYGITEAACAIARAADAWDCRRLGSTGKLIANIQVKIIDPVTGVALPPCKQGELWAKGPSIMKGYVGEEAEGMSSTLNSEGWLKTGDLCYIDNEGFLYVVDRLKELIKYKAYQVAPAELEELLHSHPDILDAAVIPYPDEEAGEIPMAFVVKKSQSSIDKTQVIDFISKQVAPYKKIRKVEFIDSIPRNAAGKILRRELVKLALSSSSSGSSTTPKGGSRL</sequence>
<feature type="transmembrane region" description="Helical" evidence="3">
    <location>
        <begin position="271"/>
        <end position="292"/>
    </location>
</feature>
<dbReference type="PANTHER" id="PTHR24096">
    <property type="entry name" value="LONG-CHAIN-FATTY-ACID--COA LIGASE"/>
    <property type="match status" value="1"/>
</dbReference>
<dbReference type="InterPro" id="IPR042099">
    <property type="entry name" value="ANL_N_sf"/>
</dbReference>
<dbReference type="InterPro" id="IPR020845">
    <property type="entry name" value="AMP-binding_CS"/>
</dbReference>
<evidence type="ECO:0000313" key="7">
    <source>
        <dbReference type="Proteomes" id="UP001177140"/>
    </source>
</evidence>
<protein>
    <recommendedName>
        <fullName evidence="8">4-coumarate--CoA ligase</fullName>
    </recommendedName>
</protein>
<evidence type="ECO:0000259" key="4">
    <source>
        <dbReference type="Pfam" id="PF00501"/>
    </source>
</evidence>
<feature type="domain" description="AMP-dependent synthetase/ligase" evidence="4">
    <location>
        <begin position="75"/>
        <end position="436"/>
    </location>
</feature>
<feature type="domain" description="AMP-binding enzyme C-terminal" evidence="5">
    <location>
        <begin position="489"/>
        <end position="564"/>
    </location>
</feature>
<dbReference type="Pfam" id="PF13193">
    <property type="entry name" value="AMP-binding_C"/>
    <property type="match status" value="1"/>
</dbReference>
<dbReference type="PROSITE" id="PS00455">
    <property type="entry name" value="AMP_BINDING"/>
    <property type="match status" value="1"/>
</dbReference>
<accession>A0AA41V4X8</accession>
<evidence type="ECO:0000256" key="3">
    <source>
        <dbReference type="SAM" id="Phobius"/>
    </source>
</evidence>
<dbReference type="InterPro" id="IPR045851">
    <property type="entry name" value="AMP-bd_C_sf"/>
</dbReference>
<keyword evidence="3" id="KW-0812">Transmembrane</keyword>
<dbReference type="InterPro" id="IPR000873">
    <property type="entry name" value="AMP-dep_synth/lig_dom"/>
</dbReference>
<comment type="similarity">
    <text evidence="1">Belongs to the ATP-dependent AMP-binding enzyme family.</text>
</comment>
<gene>
    <name evidence="6" type="ORF">MKW94_022967</name>
</gene>
<organism evidence="6 7">
    <name type="scientific">Papaver nudicaule</name>
    <name type="common">Iceland poppy</name>
    <dbReference type="NCBI Taxonomy" id="74823"/>
    <lineage>
        <taxon>Eukaryota</taxon>
        <taxon>Viridiplantae</taxon>
        <taxon>Streptophyta</taxon>
        <taxon>Embryophyta</taxon>
        <taxon>Tracheophyta</taxon>
        <taxon>Spermatophyta</taxon>
        <taxon>Magnoliopsida</taxon>
        <taxon>Ranunculales</taxon>
        <taxon>Papaveraceae</taxon>
        <taxon>Papaveroideae</taxon>
        <taxon>Papaver</taxon>
    </lineage>
</organism>
<evidence type="ECO:0008006" key="8">
    <source>
        <dbReference type="Google" id="ProtNLM"/>
    </source>
</evidence>
<dbReference type="SUPFAM" id="SSF56801">
    <property type="entry name" value="Acetyl-CoA synthetase-like"/>
    <property type="match status" value="1"/>
</dbReference>
<dbReference type="Gene3D" id="3.30.300.30">
    <property type="match status" value="1"/>
</dbReference>
<name>A0AA41V4X8_PAPNU</name>
<dbReference type="Gene3D" id="3.40.50.12780">
    <property type="entry name" value="N-terminal domain of ligase-like"/>
    <property type="match status" value="1"/>
</dbReference>
<dbReference type="Proteomes" id="UP001177140">
    <property type="component" value="Unassembled WGS sequence"/>
</dbReference>
<dbReference type="PANTHER" id="PTHR24096:SF362">
    <property type="entry name" value="4-COUMARATE--COA LIGASE-LIKE 9"/>
    <property type="match status" value="1"/>
</dbReference>
<keyword evidence="3" id="KW-0472">Membrane</keyword>
<keyword evidence="3" id="KW-1133">Transmembrane helix</keyword>
<evidence type="ECO:0000256" key="2">
    <source>
        <dbReference type="ARBA" id="ARBA00022598"/>
    </source>
</evidence>